<evidence type="ECO:0000256" key="1">
    <source>
        <dbReference type="SAM" id="MobiDB-lite"/>
    </source>
</evidence>
<feature type="compositionally biased region" description="Basic and acidic residues" evidence="1">
    <location>
        <begin position="124"/>
        <end position="138"/>
    </location>
</feature>
<protein>
    <submittedName>
        <fullName evidence="3">Putative P2X purinoceptor 7 isoform X2</fullName>
    </submittedName>
</protein>
<keyword evidence="4" id="KW-1185">Reference proteome</keyword>
<dbReference type="OrthoDB" id="494673at2759"/>
<evidence type="ECO:0000313" key="4">
    <source>
        <dbReference type="Proteomes" id="UP000230750"/>
    </source>
</evidence>
<dbReference type="InterPro" id="IPR046815">
    <property type="entry name" value="P2RX7_C"/>
</dbReference>
<feature type="region of interest" description="Disordered" evidence="1">
    <location>
        <begin position="124"/>
        <end position="149"/>
    </location>
</feature>
<dbReference type="PANTHER" id="PTHR36981">
    <property type="entry name" value="ZGC:195170"/>
    <property type="match status" value="1"/>
</dbReference>
<accession>A0A2G8KFP6</accession>
<dbReference type="Proteomes" id="UP000230750">
    <property type="component" value="Unassembled WGS sequence"/>
</dbReference>
<feature type="domain" description="P2X purinoreceptor 7 intracellular" evidence="2">
    <location>
        <begin position="141"/>
        <end position="273"/>
    </location>
</feature>
<dbReference type="STRING" id="307972.A0A2G8KFP6"/>
<sequence>TIPVFLGCKASSNPKSKEYYLLRPRRLANLDEENHRKELYIYFVDEKCCIAIAEVKPKRSIQLTLETLIPPLTQFIPADSESVLQLRNSRRTIDETVTINNQTYSFVSSNDTLNQYDEIKSEDAVSLEDETKLPEAERSGASNVDYRRKSSAKLSNSNLIERTPKWCRCGSCPETNSHLEQLCCRRSHGVCITNDTLFEQLVTDMNTLKAAISQWYGPEYQKDFTSRFYRQIAYNEYVHWQLGHGQRSNRVIVPACVVKSVRLKYPDVEYTGFVIPRV</sequence>
<dbReference type="EMBL" id="MRZV01000621">
    <property type="protein sequence ID" value="PIK46779.1"/>
    <property type="molecule type" value="Genomic_DNA"/>
</dbReference>
<evidence type="ECO:0000313" key="3">
    <source>
        <dbReference type="EMBL" id="PIK46779.1"/>
    </source>
</evidence>
<organism evidence="3 4">
    <name type="scientific">Stichopus japonicus</name>
    <name type="common">Sea cucumber</name>
    <dbReference type="NCBI Taxonomy" id="307972"/>
    <lineage>
        <taxon>Eukaryota</taxon>
        <taxon>Metazoa</taxon>
        <taxon>Echinodermata</taxon>
        <taxon>Eleutherozoa</taxon>
        <taxon>Echinozoa</taxon>
        <taxon>Holothuroidea</taxon>
        <taxon>Aspidochirotacea</taxon>
        <taxon>Aspidochirotida</taxon>
        <taxon>Stichopodidae</taxon>
        <taxon>Apostichopus</taxon>
    </lineage>
</organism>
<dbReference type="Pfam" id="PF20478">
    <property type="entry name" value="P2RX7_C"/>
    <property type="match status" value="1"/>
</dbReference>
<reference evidence="3 4" key="1">
    <citation type="journal article" date="2017" name="PLoS Biol.">
        <title>The sea cucumber genome provides insights into morphological evolution and visceral regeneration.</title>
        <authorList>
            <person name="Zhang X."/>
            <person name="Sun L."/>
            <person name="Yuan J."/>
            <person name="Sun Y."/>
            <person name="Gao Y."/>
            <person name="Zhang L."/>
            <person name="Li S."/>
            <person name="Dai H."/>
            <person name="Hamel J.F."/>
            <person name="Liu C."/>
            <person name="Yu Y."/>
            <person name="Liu S."/>
            <person name="Lin W."/>
            <person name="Guo K."/>
            <person name="Jin S."/>
            <person name="Xu P."/>
            <person name="Storey K.B."/>
            <person name="Huan P."/>
            <person name="Zhang T."/>
            <person name="Zhou Y."/>
            <person name="Zhang J."/>
            <person name="Lin C."/>
            <person name="Li X."/>
            <person name="Xing L."/>
            <person name="Huo D."/>
            <person name="Sun M."/>
            <person name="Wang L."/>
            <person name="Mercier A."/>
            <person name="Li F."/>
            <person name="Yang H."/>
            <person name="Xiang J."/>
        </authorList>
    </citation>
    <scope>NUCLEOTIDE SEQUENCE [LARGE SCALE GENOMIC DNA]</scope>
    <source>
        <strain evidence="3">Shaxun</strain>
        <tissue evidence="3">Muscle</tissue>
    </source>
</reference>
<gene>
    <name evidence="3" type="ORF">BSL78_16377</name>
</gene>
<name>A0A2G8KFP6_STIJA</name>
<proteinExistence type="predicted"/>
<comment type="caution">
    <text evidence="3">The sequence shown here is derived from an EMBL/GenBank/DDBJ whole genome shotgun (WGS) entry which is preliminary data.</text>
</comment>
<feature type="non-terminal residue" evidence="3">
    <location>
        <position position="1"/>
    </location>
</feature>
<evidence type="ECO:0000259" key="2">
    <source>
        <dbReference type="Pfam" id="PF20478"/>
    </source>
</evidence>
<dbReference type="AlphaFoldDB" id="A0A2G8KFP6"/>